<accession>A0A0G0PKR3</accession>
<evidence type="ECO:0000256" key="2">
    <source>
        <dbReference type="ARBA" id="ARBA00022777"/>
    </source>
</evidence>
<dbReference type="SUPFAM" id="SSF53613">
    <property type="entry name" value="Ribokinase-like"/>
    <property type="match status" value="1"/>
</dbReference>
<dbReference type="Proteomes" id="UP000034793">
    <property type="component" value="Unassembled WGS sequence"/>
</dbReference>
<protein>
    <submittedName>
        <fullName evidence="4">Sugar kinase, ribokinase</fullName>
    </submittedName>
</protein>
<evidence type="ECO:0000259" key="3">
    <source>
        <dbReference type="Pfam" id="PF00294"/>
    </source>
</evidence>
<dbReference type="AlphaFoldDB" id="A0A0G0PKR3"/>
<sequence>MYKRIIVTGSLAFDHIMQMPDRFRDHIMPDKLHILNVSFLLTNFRQEYGGTAGNIAYSLALLKTPTDILSVVGTDFAHYREHLSKLRIIDIKGIKVIRNSATSQGFVITDKEDNQIWGFYEGAMKKATRLSVNNFSSSNSFLVLAPNNPEAMVKFANQATKLKLPYMFDPAFNIPHFSKHDLLTAVKHSEILIGNDYEIELIARRLDMPKAKLLGAGKIIITTLGMHGSLIQKGNKKWKIPPAKPKNQSDPTGAGDNYRAGFLSGFVRGFPLDVCGKMGSVAAVYTVEKYGTQTHSYTMKAFCKRYQENFSSTLKLDKIPL</sequence>
<dbReference type="Gene3D" id="3.40.1190.20">
    <property type="match status" value="1"/>
</dbReference>
<comment type="caution">
    <text evidence="4">The sequence shown here is derived from an EMBL/GenBank/DDBJ whole genome shotgun (WGS) entry which is preliminary data.</text>
</comment>
<keyword evidence="2 4" id="KW-0418">Kinase</keyword>
<evidence type="ECO:0000313" key="5">
    <source>
        <dbReference type="Proteomes" id="UP000034793"/>
    </source>
</evidence>
<keyword evidence="1" id="KW-0808">Transferase</keyword>
<dbReference type="PROSITE" id="PS00584">
    <property type="entry name" value="PFKB_KINASES_2"/>
    <property type="match status" value="1"/>
</dbReference>
<reference evidence="4 5" key="1">
    <citation type="journal article" date="2015" name="Nature">
        <title>rRNA introns, odd ribosomes, and small enigmatic genomes across a large radiation of phyla.</title>
        <authorList>
            <person name="Brown C.T."/>
            <person name="Hug L.A."/>
            <person name="Thomas B.C."/>
            <person name="Sharon I."/>
            <person name="Castelle C.J."/>
            <person name="Singh A."/>
            <person name="Wilkins M.J."/>
            <person name="Williams K.H."/>
            <person name="Banfield J.F."/>
        </authorList>
    </citation>
    <scope>NUCLEOTIDE SEQUENCE [LARGE SCALE GENOMIC DNA]</scope>
</reference>
<feature type="domain" description="Carbohydrate kinase PfkB" evidence="3">
    <location>
        <begin position="36"/>
        <end position="294"/>
    </location>
</feature>
<dbReference type="InterPro" id="IPR029056">
    <property type="entry name" value="Ribokinase-like"/>
</dbReference>
<gene>
    <name evidence="4" type="ORF">UT61_C0048G0001</name>
</gene>
<dbReference type="InterPro" id="IPR011611">
    <property type="entry name" value="PfkB_dom"/>
</dbReference>
<dbReference type="PANTHER" id="PTHR10584">
    <property type="entry name" value="SUGAR KINASE"/>
    <property type="match status" value="1"/>
</dbReference>
<dbReference type="EMBL" id="LBXL01000048">
    <property type="protein sequence ID" value="KKR28508.1"/>
    <property type="molecule type" value="Genomic_DNA"/>
</dbReference>
<evidence type="ECO:0000256" key="1">
    <source>
        <dbReference type="ARBA" id="ARBA00022679"/>
    </source>
</evidence>
<dbReference type="InterPro" id="IPR002173">
    <property type="entry name" value="Carboh/pur_kinase_PfkB_CS"/>
</dbReference>
<dbReference type="PANTHER" id="PTHR10584:SF166">
    <property type="entry name" value="RIBOKINASE"/>
    <property type="match status" value="1"/>
</dbReference>
<dbReference type="CDD" id="cd01942">
    <property type="entry name" value="ribokinase_group_A"/>
    <property type="match status" value="1"/>
</dbReference>
<dbReference type="GO" id="GO:0016301">
    <property type="term" value="F:kinase activity"/>
    <property type="evidence" value="ECO:0007669"/>
    <property type="project" value="UniProtKB-KW"/>
</dbReference>
<organism evidence="4 5">
    <name type="scientific">Candidatus Woesebacteria bacterium GW2011_GWA1_39_8</name>
    <dbReference type="NCBI Taxonomy" id="1618552"/>
    <lineage>
        <taxon>Bacteria</taxon>
        <taxon>Candidatus Woeseibacteriota</taxon>
    </lineage>
</organism>
<proteinExistence type="predicted"/>
<dbReference type="Pfam" id="PF00294">
    <property type="entry name" value="PfkB"/>
    <property type="match status" value="1"/>
</dbReference>
<name>A0A0G0PKR3_9BACT</name>
<evidence type="ECO:0000313" key="4">
    <source>
        <dbReference type="EMBL" id="KKR28508.1"/>
    </source>
</evidence>